<keyword evidence="10" id="KW-0472">Membrane</keyword>
<dbReference type="InterPro" id="IPR003594">
    <property type="entry name" value="HATPase_dom"/>
</dbReference>
<dbReference type="EMBL" id="FOAS01000018">
    <property type="protein sequence ID" value="SEL70013.1"/>
    <property type="molecule type" value="Genomic_DNA"/>
</dbReference>
<dbReference type="InterPro" id="IPR036097">
    <property type="entry name" value="HisK_dim/P_sf"/>
</dbReference>
<feature type="transmembrane region" description="Helical" evidence="10">
    <location>
        <begin position="195"/>
        <end position="213"/>
    </location>
</feature>
<dbReference type="AlphaFoldDB" id="A0A1H7SC07"/>
<evidence type="ECO:0000256" key="10">
    <source>
        <dbReference type="SAM" id="Phobius"/>
    </source>
</evidence>
<dbReference type="GO" id="GO:0005886">
    <property type="term" value="C:plasma membrane"/>
    <property type="evidence" value="ECO:0007669"/>
    <property type="project" value="UniProtKB-SubCell"/>
</dbReference>
<dbReference type="SUPFAM" id="SSF158472">
    <property type="entry name" value="HAMP domain-like"/>
    <property type="match status" value="1"/>
</dbReference>
<evidence type="ECO:0000256" key="3">
    <source>
        <dbReference type="ARBA" id="ARBA00012438"/>
    </source>
</evidence>
<dbReference type="STRING" id="1429083.GCA_001885685_03132"/>
<proteinExistence type="predicted"/>
<evidence type="ECO:0000256" key="1">
    <source>
        <dbReference type="ARBA" id="ARBA00000085"/>
    </source>
</evidence>
<dbReference type="RefSeq" id="WP_074870345.1">
    <property type="nucleotide sequence ID" value="NZ_FOAS01000018.1"/>
</dbReference>
<dbReference type="InterPro" id="IPR003661">
    <property type="entry name" value="HisK_dim/P_dom"/>
</dbReference>
<keyword evidence="9" id="KW-0067">ATP-binding</keyword>
<dbReference type="GO" id="GO:0000155">
    <property type="term" value="F:phosphorelay sensor kinase activity"/>
    <property type="evidence" value="ECO:0007669"/>
    <property type="project" value="InterPro"/>
</dbReference>
<keyword evidence="4" id="KW-1003">Cell membrane</keyword>
<dbReference type="SMART" id="SM00387">
    <property type="entry name" value="HATPase_c"/>
    <property type="match status" value="1"/>
</dbReference>
<dbReference type="CDD" id="cd06225">
    <property type="entry name" value="HAMP"/>
    <property type="match status" value="1"/>
</dbReference>
<feature type="transmembrane region" description="Helical" evidence="10">
    <location>
        <begin position="233"/>
        <end position="253"/>
    </location>
</feature>
<sequence length="555" mass="62342">MLNSIFVRIYLGLLLAVLLVGGLGVLGLHQVNQLREQAYRESMAAGTMHLLASQLAEQTALQRGRSVATWSRLFASRLRLLPWRALDELSDEALRRLERDLVVVEVDGDDLAMYQRVDAQLVLNIRLSQVSEQWGRATLFVVMDELLRLPEAQRAEHLENLLKQHLFGVPIQLYEPKAAGLDPDQYRRLDEGDSVITLSASGDAVTIYLGVLGSAKVLGLGPIQRFDPYPPRLMVTSFLVLVLLIGLTLYGLVYRLERRVRAVDMAAAQIAAGDLGTRVPVIGRDAVARLGSSFNDMAARLQRLIVLQREMIRGASHELRTPVARLRFGLEMLEEARDEERRQRYLKGMDGDLQELDKLIDEILTYARLEQGNPALTFERVNVPDMLQQAADELGPLRQSVRIEVMPVDSSLAPERWLAEAAPFYLNRAIQNLISNAMRHAHSHVRLTYHVGRRRCQIDVEDDGPGISEADQENLFTPFMRLDDSRTRSSGGYGLGLSIVRRVILWHGGRALVGRSQSLGGARFSLLWPRRQNLAHENTADALLTKNYTDDTQQS</sequence>
<evidence type="ECO:0000259" key="12">
    <source>
        <dbReference type="PROSITE" id="PS50885"/>
    </source>
</evidence>
<evidence type="ECO:0000256" key="9">
    <source>
        <dbReference type="ARBA" id="ARBA00022840"/>
    </source>
</evidence>
<dbReference type="PANTHER" id="PTHR44936">
    <property type="entry name" value="SENSOR PROTEIN CREC"/>
    <property type="match status" value="1"/>
</dbReference>
<dbReference type="EC" id="2.7.13.3" evidence="3"/>
<dbReference type="InterPro" id="IPR004358">
    <property type="entry name" value="Sig_transdc_His_kin-like_C"/>
</dbReference>
<evidence type="ECO:0000313" key="14">
    <source>
        <dbReference type="Proteomes" id="UP000185766"/>
    </source>
</evidence>
<protein>
    <recommendedName>
        <fullName evidence="3">histidine kinase</fullName>
        <ecNumber evidence="3">2.7.13.3</ecNumber>
    </recommendedName>
</protein>
<dbReference type="Gene3D" id="1.10.287.130">
    <property type="match status" value="1"/>
</dbReference>
<dbReference type="Gene3D" id="1.10.8.500">
    <property type="entry name" value="HAMP domain in histidine kinase"/>
    <property type="match status" value="1"/>
</dbReference>
<dbReference type="PANTHER" id="PTHR44936:SF10">
    <property type="entry name" value="SENSOR PROTEIN RSTB"/>
    <property type="match status" value="1"/>
</dbReference>
<comment type="catalytic activity">
    <reaction evidence="1">
        <text>ATP + protein L-histidine = ADP + protein N-phospho-L-histidine.</text>
        <dbReference type="EC" id="2.7.13.3"/>
    </reaction>
</comment>
<dbReference type="Pfam" id="PF00512">
    <property type="entry name" value="HisKA"/>
    <property type="match status" value="1"/>
</dbReference>
<reference evidence="13 14" key="1">
    <citation type="submission" date="2016-10" db="EMBL/GenBank/DDBJ databases">
        <authorList>
            <person name="de Groot N.N."/>
        </authorList>
    </citation>
    <scope>NUCLEOTIDE SEQUENCE [LARGE SCALE GENOMIC DNA]</scope>
    <source>
        <strain evidence="13 14">JCM 19513</strain>
    </source>
</reference>
<dbReference type="Pfam" id="PF00672">
    <property type="entry name" value="HAMP"/>
    <property type="match status" value="1"/>
</dbReference>
<dbReference type="PROSITE" id="PS50885">
    <property type="entry name" value="HAMP"/>
    <property type="match status" value="1"/>
</dbReference>
<organism evidence="13 14">
    <name type="scientific">Atopomonas hussainii</name>
    <dbReference type="NCBI Taxonomy" id="1429083"/>
    <lineage>
        <taxon>Bacteria</taxon>
        <taxon>Pseudomonadati</taxon>
        <taxon>Pseudomonadota</taxon>
        <taxon>Gammaproteobacteria</taxon>
        <taxon>Pseudomonadales</taxon>
        <taxon>Pseudomonadaceae</taxon>
        <taxon>Atopomonas</taxon>
    </lineage>
</organism>
<keyword evidence="10" id="KW-1133">Transmembrane helix</keyword>
<evidence type="ECO:0000256" key="7">
    <source>
        <dbReference type="ARBA" id="ARBA00022741"/>
    </source>
</evidence>
<name>A0A1H7SC07_9GAMM</name>
<evidence type="ECO:0000256" key="2">
    <source>
        <dbReference type="ARBA" id="ARBA00004651"/>
    </source>
</evidence>
<dbReference type="InterPro" id="IPR003660">
    <property type="entry name" value="HAMP_dom"/>
</dbReference>
<gene>
    <name evidence="13" type="ORF">SAMN05216214_11829</name>
</gene>
<keyword evidence="5" id="KW-0597">Phosphoprotein</keyword>
<dbReference type="SMART" id="SM00388">
    <property type="entry name" value="HisKA"/>
    <property type="match status" value="1"/>
</dbReference>
<keyword evidence="8 13" id="KW-0418">Kinase</keyword>
<dbReference type="Proteomes" id="UP000185766">
    <property type="component" value="Unassembled WGS sequence"/>
</dbReference>
<dbReference type="Pfam" id="PF02518">
    <property type="entry name" value="HATPase_c"/>
    <property type="match status" value="1"/>
</dbReference>
<keyword evidence="7" id="KW-0547">Nucleotide-binding</keyword>
<dbReference type="CDD" id="cd00082">
    <property type="entry name" value="HisKA"/>
    <property type="match status" value="1"/>
</dbReference>
<comment type="subcellular location">
    <subcellularLocation>
        <location evidence="2">Cell membrane</location>
        <topology evidence="2">Multi-pass membrane protein</topology>
    </subcellularLocation>
</comment>
<dbReference type="GO" id="GO:0005524">
    <property type="term" value="F:ATP binding"/>
    <property type="evidence" value="ECO:0007669"/>
    <property type="project" value="UniProtKB-KW"/>
</dbReference>
<feature type="domain" description="Histidine kinase" evidence="11">
    <location>
        <begin position="314"/>
        <end position="532"/>
    </location>
</feature>
<dbReference type="Gene3D" id="3.30.565.10">
    <property type="entry name" value="Histidine kinase-like ATPase, C-terminal domain"/>
    <property type="match status" value="1"/>
</dbReference>
<feature type="transmembrane region" description="Helical" evidence="10">
    <location>
        <begin position="6"/>
        <end position="28"/>
    </location>
</feature>
<dbReference type="SMART" id="SM00304">
    <property type="entry name" value="HAMP"/>
    <property type="match status" value="1"/>
</dbReference>
<evidence type="ECO:0000259" key="11">
    <source>
        <dbReference type="PROSITE" id="PS50109"/>
    </source>
</evidence>
<keyword evidence="14" id="KW-1185">Reference proteome</keyword>
<evidence type="ECO:0000256" key="6">
    <source>
        <dbReference type="ARBA" id="ARBA00022679"/>
    </source>
</evidence>
<accession>A0A1H7SC07</accession>
<dbReference type="SUPFAM" id="SSF47384">
    <property type="entry name" value="Homodimeric domain of signal transducing histidine kinase"/>
    <property type="match status" value="1"/>
</dbReference>
<evidence type="ECO:0000313" key="13">
    <source>
        <dbReference type="EMBL" id="SEL70013.1"/>
    </source>
</evidence>
<feature type="domain" description="HAMP" evidence="12">
    <location>
        <begin position="254"/>
        <end position="306"/>
    </location>
</feature>
<keyword evidence="6" id="KW-0808">Transferase</keyword>
<evidence type="ECO:0000256" key="4">
    <source>
        <dbReference type="ARBA" id="ARBA00022475"/>
    </source>
</evidence>
<dbReference type="PROSITE" id="PS50109">
    <property type="entry name" value="HIS_KIN"/>
    <property type="match status" value="1"/>
</dbReference>
<dbReference type="InterPro" id="IPR005467">
    <property type="entry name" value="His_kinase_dom"/>
</dbReference>
<dbReference type="SUPFAM" id="SSF55874">
    <property type="entry name" value="ATPase domain of HSP90 chaperone/DNA topoisomerase II/histidine kinase"/>
    <property type="match status" value="1"/>
</dbReference>
<dbReference type="InterPro" id="IPR036890">
    <property type="entry name" value="HATPase_C_sf"/>
</dbReference>
<evidence type="ECO:0000256" key="8">
    <source>
        <dbReference type="ARBA" id="ARBA00022777"/>
    </source>
</evidence>
<dbReference type="PRINTS" id="PR00344">
    <property type="entry name" value="BCTRLSENSOR"/>
</dbReference>
<evidence type="ECO:0000256" key="5">
    <source>
        <dbReference type="ARBA" id="ARBA00022553"/>
    </source>
</evidence>
<dbReference type="InterPro" id="IPR050980">
    <property type="entry name" value="2C_sensor_his_kinase"/>
</dbReference>
<keyword evidence="10" id="KW-0812">Transmembrane</keyword>